<keyword evidence="1" id="KW-0812">Transmembrane</keyword>
<dbReference type="AlphaFoldDB" id="A0A9D1G701"/>
<accession>A0A9D1G701</accession>
<evidence type="ECO:0000313" key="4">
    <source>
        <dbReference type="Proteomes" id="UP000886893"/>
    </source>
</evidence>
<evidence type="ECO:0000313" key="3">
    <source>
        <dbReference type="EMBL" id="HIT16804.1"/>
    </source>
</evidence>
<feature type="domain" description="YdbS-like PH" evidence="2">
    <location>
        <begin position="111"/>
        <end position="177"/>
    </location>
</feature>
<proteinExistence type="predicted"/>
<reference evidence="3" key="1">
    <citation type="submission" date="2020-10" db="EMBL/GenBank/DDBJ databases">
        <authorList>
            <person name="Gilroy R."/>
        </authorList>
    </citation>
    <scope>NUCLEOTIDE SEQUENCE</scope>
    <source>
        <strain evidence="3">14508</strain>
    </source>
</reference>
<feature type="non-terminal residue" evidence="3">
    <location>
        <position position="1"/>
    </location>
</feature>
<dbReference type="Pfam" id="PF03703">
    <property type="entry name" value="bPH_2"/>
    <property type="match status" value="1"/>
</dbReference>
<gene>
    <name evidence="3" type="ORF">IAD04_00265</name>
</gene>
<evidence type="ECO:0000256" key="1">
    <source>
        <dbReference type="SAM" id="Phobius"/>
    </source>
</evidence>
<feature type="transmembrane region" description="Helical" evidence="1">
    <location>
        <begin position="45"/>
        <end position="70"/>
    </location>
</feature>
<evidence type="ECO:0000259" key="2">
    <source>
        <dbReference type="Pfam" id="PF03703"/>
    </source>
</evidence>
<organism evidence="3 4">
    <name type="scientific">Candidatus Caccosoma faecigallinarum</name>
    <dbReference type="NCBI Taxonomy" id="2840720"/>
    <lineage>
        <taxon>Bacteria</taxon>
        <taxon>Bacillati</taxon>
        <taxon>Bacillota</taxon>
        <taxon>Bacillota incertae sedis</taxon>
        <taxon>Candidatus Caccosoma</taxon>
    </lineage>
</organism>
<keyword evidence="1" id="KW-0472">Membrane</keyword>
<dbReference type="EMBL" id="DVKI01000006">
    <property type="protein sequence ID" value="HIT16804.1"/>
    <property type="molecule type" value="Genomic_DNA"/>
</dbReference>
<keyword evidence="1" id="KW-1133">Transmembrane helix</keyword>
<dbReference type="InterPro" id="IPR005182">
    <property type="entry name" value="YdbS-like_PH"/>
</dbReference>
<protein>
    <submittedName>
        <fullName evidence="3">PH domain-containing protein</fullName>
    </submittedName>
</protein>
<reference evidence="3" key="2">
    <citation type="journal article" date="2021" name="PeerJ">
        <title>Extensive microbial diversity within the chicken gut microbiome revealed by metagenomics and culture.</title>
        <authorList>
            <person name="Gilroy R."/>
            <person name="Ravi A."/>
            <person name="Getino M."/>
            <person name="Pursley I."/>
            <person name="Horton D.L."/>
            <person name="Alikhan N.F."/>
            <person name="Baker D."/>
            <person name="Gharbi K."/>
            <person name="Hall N."/>
            <person name="Watson M."/>
            <person name="Adriaenssens E.M."/>
            <person name="Foster-Nyarko E."/>
            <person name="Jarju S."/>
            <person name="Secka A."/>
            <person name="Antonio M."/>
            <person name="Oren A."/>
            <person name="Chaudhuri R.R."/>
            <person name="La Ragione R."/>
            <person name="Hildebrand F."/>
            <person name="Pallen M.J."/>
        </authorList>
    </citation>
    <scope>NUCLEOTIDE SEQUENCE</scope>
    <source>
        <strain evidence="3">14508</strain>
    </source>
</reference>
<feature type="transmembrane region" description="Helical" evidence="1">
    <location>
        <begin position="82"/>
        <end position="100"/>
    </location>
</feature>
<sequence>ENVMGKRNENLFSDLNSLTEATQIEDLIEEDEEILWRGNPKKSAYILGAIIRMLPIVLIWLIFDGAFIYLICRFAASLGKMIWLLIAFFILHLTPVWIWLANIIKSSLQHKNIQYAITTKKIIIRSGIIGIDFKTIYYLEIGGIKCRVNWIDKLLKVGDIYISGSHQSVILHDLSKPYEIASRLNQMVVDIQADMHYPNDLRPKENHGYQTKYRK</sequence>
<comment type="caution">
    <text evidence="3">The sequence shown here is derived from an EMBL/GenBank/DDBJ whole genome shotgun (WGS) entry which is preliminary data.</text>
</comment>
<name>A0A9D1G701_9FIRM</name>
<dbReference type="Proteomes" id="UP000886893">
    <property type="component" value="Unassembled WGS sequence"/>
</dbReference>